<keyword evidence="1" id="KW-0812">Transmembrane</keyword>
<organism evidence="2 3">
    <name type="scientific">Gluconobacter oxydans (strain 621H)</name>
    <name type="common">Gluconobacter suboxydans</name>
    <dbReference type="NCBI Taxonomy" id="290633"/>
    <lineage>
        <taxon>Bacteria</taxon>
        <taxon>Pseudomonadati</taxon>
        <taxon>Pseudomonadota</taxon>
        <taxon>Alphaproteobacteria</taxon>
        <taxon>Acetobacterales</taxon>
        <taxon>Acetobacteraceae</taxon>
        <taxon>Gluconobacter</taxon>
    </lineage>
</organism>
<keyword evidence="1" id="KW-0472">Membrane</keyword>
<dbReference type="AlphaFoldDB" id="Q5HXR2"/>
<dbReference type="EMBL" id="CP000004">
    <property type="protein sequence ID" value="AAW59691.1"/>
    <property type="molecule type" value="Genomic_DNA"/>
</dbReference>
<keyword evidence="3" id="KW-1185">Reference proteome</keyword>
<feature type="transmembrane region" description="Helical" evidence="1">
    <location>
        <begin position="162"/>
        <end position="182"/>
    </location>
</feature>
<geneLocation type="plasmid" evidence="2 3">
    <name>pGOX1</name>
</geneLocation>
<dbReference type="HOGENOM" id="CLU_699733_0_0_5"/>
<dbReference type="RefSeq" id="WP_010504798.1">
    <property type="nucleotide sequence ID" value="NC_006672.1"/>
</dbReference>
<accession>Q5HXR2</accession>
<dbReference type="KEGG" id="gox:GOX2627"/>
<sequence>MSLDLQTRDHRWCLDASWISYARRPAASELRARARSIRATHYLVVPGRPALVGFFAFRDGSKRKSLIPAALAAARTLGPDAYAEYEPEPGRLWIVATDHLGNLTPFADSCISASEQEAFEARLDPSLVARKQRFDIDQVDEKFAQFEPESYPLREVSSRRSLFIGAGIVACGVGIGLSLYTWHLHNIRLAADRVQQMRVESDRLKRLANAQVTTVTPDHWINACLKTAKAVPLFAAGWAQMEWVCNSTGVEITWLRAGGTLADAPPGKYTDQGDLIVQTLPMEPERTRPQAHAPVDGKRLLLALLQQSGVKAQIHTTVVLDQDPKQAHGPPPAASAQFIWPTDPRSTSWDAIPGLQFIELRHKTGLQLSSAAGQQSDLNSYLVSAQIGEGDHAP</sequence>
<evidence type="ECO:0000313" key="3">
    <source>
        <dbReference type="Proteomes" id="UP000006375"/>
    </source>
</evidence>
<keyword evidence="2" id="KW-0614">Plasmid</keyword>
<name>Q5HXR2_GLUOX</name>
<protein>
    <submittedName>
        <fullName evidence="2">Putative pilin accessory protein</fullName>
    </submittedName>
</protein>
<gene>
    <name evidence="2" type="ordered locus">GOX2627</name>
</gene>
<keyword evidence="1" id="KW-1133">Transmembrane helix</keyword>
<evidence type="ECO:0000313" key="2">
    <source>
        <dbReference type="EMBL" id="AAW59691.1"/>
    </source>
</evidence>
<proteinExistence type="predicted"/>
<dbReference type="Proteomes" id="UP000006375">
    <property type="component" value="Plasmid pGOX1"/>
</dbReference>
<reference evidence="2 3" key="1">
    <citation type="journal article" date="2005" name="Nat. Biotechnol.">
        <title>Complete genome sequence of the acetic acid bacterium Gluconobacter oxydans.</title>
        <authorList>
            <person name="Prust C."/>
            <person name="Hoffmeister M."/>
            <person name="Liesegang H."/>
            <person name="Wiezer A."/>
            <person name="Fricke W.F."/>
            <person name="Ehrenreich A."/>
            <person name="Gottschalk G."/>
            <person name="Deppenmeier U."/>
        </authorList>
    </citation>
    <scope>NUCLEOTIDE SEQUENCE [LARGE SCALE GENOMIC DNA]</scope>
    <source>
        <strain evidence="3">621H</strain>
        <plasmid evidence="3">Plasmid pGOX1</plasmid>
    </source>
</reference>
<evidence type="ECO:0000256" key="1">
    <source>
        <dbReference type="SAM" id="Phobius"/>
    </source>
</evidence>